<feature type="domain" description="GIY-YIG" evidence="3">
    <location>
        <begin position="5"/>
        <end position="81"/>
    </location>
</feature>
<keyword evidence="2" id="KW-0472">Membrane</keyword>
<reference evidence="4 5" key="1">
    <citation type="submission" date="2020-07" db="EMBL/GenBank/DDBJ databases">
        <title>Stappia sp., F7233, whole genome shotgun sequencing project.</title>
        <authorList>
            <person name="Jiang S."/>
            <person name="Liu Z.W."/>
            <person name="Du Z.J."/>
        </authorList>
    </citation>
    <scope>NUCLEOTIDE SEQUENCE [LARGE SCALE GENOMIC DNA]</scope>
    <source>
        <strain evidence="4 5">F7233</strain>
    </source>
</reference>
<dbReference type="SUPFAM" id="SSF82771">
    <property type="entry name" value="GIY-YIG endonuclease"/>
    <property type="match status" value="1"/>
</dbReference>
<dbReference type="CDD" id="cd10448">
    <property type="entry name" value="GIY-YIG_unchar_3"/>
    <property type="match status" value="1"/>
</dbReference>
<dbReference type="InterPro" id="IPR050190">
    <property type="entry name" value="UPF0213_domain"/>
</dbReference>
<dbReference type="EMBL" id="JACFXV010000029">
    <property type="protein sequence ID" value="MBA5775795.1"/>
    <property type="molecule type" value="Genomic_DNA"/>
</dbReference>
<evidence type="ECO:0000259" key="3">
    <source>
        <dbReference type="PROSITE" id="PS50164"/>
    </source>
</evidence>
<keyword evidence="2" id="KW-1133">Transmembrane helix</keyword>
<name>A0A839A9I9_9HYPH</name>
<comment type="similarity">
    <text evidence="1">Belongs to the UPF0213 family.</text>
</comment>
<dbReference type="PANTHER" id="PTHR34477:SF5">
    <property type="entry name" value="BSL5627 PROTEIN"/>
    <property type="match status" value="1"/>
</dbReference>
<dbReference type="InterPro" id="IPR035901">
    <property type="entry name" value="GIY-YIG_endonuc_sf"/>
</dbReference>
<dbReference type="PROSITE" id="PS50164">
    <property type="entry name" value="GIY_YIG"/>
    <property type="match status" value="1"/>
</dbReference>
<evidence type="ECO:0000313" key="5">
    <source>
        <dbReference type="Proteomes" id="UP000541109"/>
    </source>
</evidence>
<dbReference type="Proteomes" id="UP000541109">
    <property type="component" value="Unassembled WGS sequence"/>
</dbReference>
<accession>A0A839A9I9</accession>
<dbReference type="RefSeq" id="WP_182161581.1">
    <property type="nucleotide sequence ID" value="NZ_JACFXV010000029.1"/>
</dbReference>
<dbReference type="Gene3D" id="3.40.1440.10">
    <property type="entry name" value="GIY-YIG endonuclease"/>
    <property type="match status" value="1"/>
</dbReference>
<protein>
    <submittedName>
        <fullName evidence="4">GIY-YIG nuclease family protein</fullName>
    </submittedName>
</protein>
<proteinExistence type="inferred from homology"/>
<dbReference type="Pfam" id="PF01541">
    <property type="entry name" value="GIY-YIG"/>
    <property type="match status" value="1"/>
</dbReference>
<keyword evidence="5" id="KW-1185">Reference proteome</keyword>
<dbReference type="InterPro" id="IPR000305">
    <property type="entry name" value="GIY-YIG_endonuc"/>
</dbReference>
<sequence length="100" mass="11734">MARDHNYYLYIVASGVGGTLYIGVTNDLARRISEHREGIGSAFARRYSVHRLVYYEHFMDVGAAIAREKQLKRWNRAWKIRLIEENNPDWVDLFPSLFMA</sequence>
<evidence type="ECO:0000256" key="1">
    <source>
        <dbReference type="ARBA" id="ARBA00007435"/>
    </source>
</evidence>
<feature type="transmembrane region" description="Helical" evidence="2">
    <location>
        <begin position="7"/>
        <end position="24"/>
    </location>
</feature>
<dbReference type="AlphaFoldDB" id="A0A839A9I9"/>
<dbReference type="PANTHER" id="PTHR34477">
    <property type="entry name" value="UPF0213 PROTEIN YHBQ"/>
    <property type="match status" value="1"/>
</dbReference>
<evidence type="ECO:0000313" key="4">
    <source>
        <dbReference type="EMBL" id="MBA5775795.1"/>
    </source>
</evidence>
<comment type="caution">
    <text evidence="4">The sequence shown here is derived from an EMBL/GenBank/DDBJ whole genome shotgun (WGS) entry which is preliminary data.</text>
</comment>
<gene>
    <name evidence="4" type="ORF">H2509_01495</name>
</gene>
<evidence type="ECO:0000256" key="2">
    <source>
        <dbReference type="SAM" id="Phobius"/>
    </source>
</evidence>
<keyword evidence="2" id="KW-0812">Transmembrane</keyword>
<dbReference type="SMART" id="SM00465">
    <property type="entry name" value="GIYc"/>
    <property type="match status" value="1"/>
</dbReference>
<organism evidence="4 5">
    <name type="scientific">Stappia albiluteola</name>
    <dbReference type="NCBI Taxonomy" id="2758565"/>
    <lineage>
        <taxon>Bacteria</taxon>
        <taxon>Pseudomonadati</taxon>
        <taxon>Pseudomonadota</taxon>
        <taxon>Alphaproteobacteria</taxon>
        <taxon>Hyphomicrobiales</taxon>
        <taxon>Stappiaceae</taxon>
        <taxon>Stappia</taxon>
    </lineage>
</organism>